<protein>
    <submittedName>
        <fullName evidence="2">Uncharacterized protein</fullName>
    </submittedName>
</protein>
<accession>A0A4Y2DHR6</accession>
<feature type="region of interest" description="Disordered" evidence="1">
    <location>
        <begin position="145"/>
        <end position="173"/>
    </location>
</feature>
<dbReference type="Pfam" id="PF14223">
    <property type="entry name" value="Retrotran_gag_2"/>
    <property type="match status" value="1"/>
</dbReference>
<name>A0A4Y2DHR6_ARAVE</name>
<dbReference type="Proteomes" id="UP000499080">
    <property type="component" value="Unassembled WGS sequence"/>
</dbReference>
<organism evidence="2 3">
    <name type="scientific">Araneus ventricosus</name>
    <name type="common">Orbweaver spider</name>
    <name type="synonym">Epeira ventricosa</name>
    <dbReference type="NCBI Taxonomy" id="182803"/>
    <lineage>
        <taxon>Eukaryota</taxon>
        <taxon>Metazoa</taxon>
        <taxon>Ecdysozoa</taxon>
        <taxon>Arthropoda</taxon>
        <taxon>Chelicerata</taxon>
        <taxon>Arachnida</taxon>
        <taxon>Araneae</taxon>
        <taxon>Araneomorphae</taxon>
        <taxon>Entelegynae</taxon>
        <taxon>Araneoidea</taxon>
        <taxon>Araneidae</taxon>
        <taxon>Araneus</taxon>
    </lineage>
</organism>
<dbReference type="EMBL" id="BGPR01166819">
    <property type="protein sequence ID" value="GBM16292.1"/>
    <property type="molecule type" value="Genomic_DNA"/>
</dbReference>
<dbReference type="OrthoDB" id="7548346at2759"/>
<comment type="caution">
    <text evidence="2">The sequence shown here is derived from an EMBL/GenBank/DDBJ whole genome shotgun (WGS) entry which is preliminary data.</text>
</comment>
<evidence type="ECO:0000313" key="3">
    <source>
        <dbReference type="Proteomes" id="UP000499080"/>
    </source>
</evidence>
<evidence type="ECO:0000313" key="2">
    <source>
        <dbReference type="EMBL" id="GBM16292.1"/>
    </source>
</evidence>
<dbReference type="AlphaFoldDB" id="A0A4Y2DHR6"/>
<keyword evidence="3" id="KW-1185">Reference proteome</keyword>
<gene>
    <name evidence="2" type="ORF">AVEN_33595_1</name>
</gene>
<proteinExistence type="predicted"/>
<sequence>MWDKIKSTFTGQTEDRKINAGNKLKNLQININESANDYIARARDIATKCHSLGLDVSPSELVYYTVRGLKRKFFKVRDLLKTQLGKSLAEVLELLSEEKASFNSPTSTRAEGTSADVFYSRKYKTSGMRLCLVCRRPNHAPKDCFYRNQKESDTSSQRRKVHRNNNSKERNTANHVFTVSPNEESLCENIWILDSGAPCHMVKDMV</sequence>
<evidence type="ECO:0000256" key="1">
    <source>
        <dbReference type="SAM" id="MobiDB-lite"/>
    </source>
</evidence>
<reference evidence="2 3" key="1">
    <citation type="journal article" date="2019" name="Sci. Rep.">
        <title>Orb-weaving spider Araneus ventricosus genome elucidates the spidroin gene catalogue.</title>
        <authorList>
            <person name="Kono N."/>
            <person name="Nakamura H."/>
            <person name="Ohtoshi R."/>
            <person name="Moran D.A.P."/>
            <person name="Shinohara A."/>
            <person name="Yoshida Y."/>
            <person name="Fujiwara M."/>
            <person name="Mori M."/>
            <person name="Tomita M."/>
            <person name="Arakawa K."/>
        </authorList>
    </citation>
    <scope>NUCLEOTIDE SEQUENCE [LARGE SCALE GENOMIC DNA]</scope>
</reference>